<comment type="similarity">
    <text evidence="8">Belongs to the CN hydrolase family. Apolipoprotein N-acyltransferase subfamily.</text>
</comment>
<dbReference type="RefSeq" id="WP_013019169.1">
    <property type="nucleotide sequence ID" value="NC_013947.1"/>
</dbReference>
<dbReference type="EC" id="2.3.1.269" evidence="8"/>
<dbReference type="Proteomes" id="UP000000844">
    <property type="component" value="Chromosome"/>
</dbReference>
<dbReference type="STRING" id="446470.Snas_3946"/>
<dbReference type="Gene3D" id="3.60.110.10">
    <property type="entry name" value="Carbon-nitrogen hydrolase"/>
    <property type="match status" value="1"/>
</dbReference>
<feature type="region of interest" description="Disordered" evidence="9">
    <location>
        <begin position="224"/>
        <end position="258"/>
    </location>
</feature>
<dbReference type="eggNOG" id="COG0815">
    <property type="taxonomic scope" value="Bacteria"/>
</dbReference>
<dbReference type="NCBIfam" id="TIGR00546">
    <property type="entry name" value="lnt"/>
    <property type="match status" value="1"/>
</dbReference>
<evidence type="ECO:0000256" key="2">
    <source>
        <dbReference type="ARBA" id="ARBA00022475"/>
    </source>
</evidence>
<feature type="compositionally biased region" description="Low complexity" evidence="9">
    <location>
        <begin position="245"/>
        <end position="258"/>
    </location>
</feature>
<dbReference type="GO" id="GO:0016410">
    <property type="term" value="F:N-acyltransferase activity"/>
    <property type="evidence" value="ECO:0007669"/>
    <property type="project" value="UniProtKB-UniRule"/>
</dbReference>
<evidence type="ECO:0000256" key="7">
    <source>
        <dbReference type="ARBA" id="ARBA00023315"/>
    </source>
</evidence>
<dbReference type="GO" id="GO:0042158">
    <property type="term" value="P:lipoprotein biosynthetic process"/>
    <property type="evidence" value="ECO:0007669"/>
    <property type="project" value="UniProtKB-UniRule"/>
</dbReference>
<evidence type="ECO:0000256" key="6">
    <source>
        <dbReference type="ARBA" id="ARBA00023136"/>
    </source>
</evidence>
<feature type="transmembrane region" description="Helical" evidence="8">
    <location>
        <begin position="185"/>
        <end position="210"/>
    </location>
</feature>
<organism evidence="11 12">
    <name type="scientific">Stackebrandtia nassauensis (strain DSM 44728 / CIP 108903 / NRRL B-16338 / NBRC 102104 / LLR-40K-21)</name>
    <dbReference type="NCBI Taxonomy" id="446470"/>
    <lineage>
        <taxon>Bacteria</taxon>
        <taxon>Bacillati</taxon>
        <taxon>Actinomycetota</taxon>
        <taxon>Actinomycetes</taxon>
        <taxon>Glycomycetales</taxon>
        <taxon>Glycomycetaceae</taxon>
        <taxon>Stackebrandtia</taxon>
    </lineage>
</organism>
<accession>D3PZR1</accession>
<dbReference type="GO" id="GO:0005886">
    <property type="term" value="C:plasma membrane"/>
    <property type="evidence" value="ECO:0007669"/>
    <property type="project" value="UniProtKB-SubCell"/>
</dbReference>
<keyword evidence="12" id="KW-1185">Reference proteome</keyword>
<dbReference type="CDD" id="cd07571">
    <property type="entry name" value="ALP_N-acyl_transferase"/>
    <property type="match status" value="1"/>
</dbReference>
<evidence type="ECO:0000256" key="9">
    <source>
        <dbReference type="SAM" id="MobiDB-lite"/>
    </source>
</evidence>
<evidence type="ECO:0000256" key="5">
    <source>
        <dbReference type="ARBA" id="ARBA00022989"/>
    </source>
</evidence>
<dbReference type="AlphaFoldDB" id="D3PZR1"/>
<keyword evidence="3 8" id="KW-0808">Transferase</keyword>
<evidence type="ECO:0000256" key="1">
    <source>
        <dbReference type="ARBA" id="ARBA00004651"/>
    </source>
</evidence>
<reference evidence="11 12" key="1">
    <citation type="journal article" date="2009" name="Stand. Genomic Sci.">
        <title>Complete genome sequence of Stackebrandtia nassauensis type strain (LLR-40K-21).</title>
        <authorList>
            <person name="Munk C."/>
            <person name="Lapidus A."/>
            <person name="Copeland A."/>
            <person name="Jando M."/>
            <person name="Mayilraj S."/>
            <person name="Glavina Del Rio T."/>
            <person name="Nolan M."/>
            <person name="Chen F."/>
            <person name="Lucas S."/>
            <person name="Tice H."/>
            <person name="Cheng J.F."/>
            <person name="Han C."/>
            <person name="Detter J.C."/>
            <person name="Bruce D."/>
            <person name="Goodwin L."/>
            <person name="Chain P."/>
            <person name="Pitluck S."/>
            <person name="Goker M."/>
            <person name="Ovchinikova G."/>
            <person name="Pati A."/>
            <person name="Ivanova N."/>
            <person name="Mavromatis K."/>
            <person name="Chen A."/>
            <person name="Palaniappan K."/>
            <person name="Land M."/>
            <person name="Hauser L."/>
            <person name="Chang Y.J."/>
            <person name="Jeffries C.D."/>
            <person name="Bristow J."/>
            <person name="Eisen J.A."/>
            <person name="Markowitz V."/>
            <person name="Hugenholtz P."/>
            <person name="Kyrpides N.C."/>
            <person name="Klenk H.P."/>
        </authorList>
    </citation>
    <scope>NUCLEOTIDE SEQUENCE [LARGE SCALE GENOMIC DNA]</scope>
    <source>
        <strain evidence="12">DSM 44728 / CIP 108903 / NRRL B-16338 / NBRC 102104 / LLR-40K-21</strain>
    </source>
</reference>
<sequence>MTTTITDATDTTPSDGTPSAPPPDPWWRAPGIGGPRLSFSAAALVALASGGLLLLAFPPINLWFMAPPAVALFAIACHRRKFRGGLGIGFLAGLAFFLPLLSWTSTQLGPFPWIMLSLLQALYFGFLGAASALSSRFADRFRAWWPLAVGVLWVGQEALRDRTPFGGFPWGRLAFSQADSPLASFAWLGGAPLVTFAVAACGGLLALAAWRSWRGGVAPTAADGTNRPLATAADNDGAGLPSAVADGRATPARPRAADTGQRRVVTAAALVGAAVLIVLAGLVVPTWTTAPSGDKTTVALVQGNIPRTGGIDVFEHKFQVLKNHVKGTKKLAKDIKAKKVDKPELVVWAENSSDIDPFSDAEAARLISSAAKAVDVPILLGTLQRDGDGIRNVSVVWDPEKGPGFTYTKQHPVPFAEYIPMKPAVRAVAGLIDERMVEGIDRVNGFTPGDKPGVIPAAGLTVSGIICFEVAYDDLVRTSVTEGSQILAVQTNNASFNNAEATQQMAMVRLRSIEHGRPGLMVSTVGVSGFTDASGAVYDQTSFNTSAVIVRTFSLGTGETPATRLGEIPEFAACVAAVGVLAAAVVLRRRRTSDTSGPAVVKAGDT</sequence>
<protein>
    <recommendedName>
        <fullName evidence="8">Apolipoprotein N-acyltransferase</fullName>
        <shortName evidence="8">ALP N-acyltransferase</shortName>
        <ecNumber evidence="8">2.3.1.269</ecNumber>
    </recommendedName>
</protein>
<feature type="transmembrane region" description="Helical" evidence="8">
    <location>
        <begin position="85"/>
        <end position="105"/>
    </location>
</feature>
<evidence type="ECO:0000256" key="3">
    <source>
        <dbReference type="ARBA" id="ARBA00022679"/>
    </source>
</evidence>
<gene>
    <name evidence="8" type="primary">lnt</name>
    <name evidence="11" type="ordered locus">Snas_3946</name>
</gene>
<comment type="subcellular location">
    <subcellularLocation>
        <location evidence="1 8">Cell membrane</location>
        <topology evidence="1 8">Multi-pass membrane protein</topology>
    </subcellularLocation>
</comment>
<dbReference type="PANTHER" id="PTHR38686">
    <property type="entry name" value="APOLIPOPROTEIN N-ACYLTRANSFERASE"/>
    <property type="match status" value="1"/>
</dbReference>
<dbReference type="Pfam" id="PF00795">
    <property type="entry name" value="CN_hydrolase"/>
    <property type="match status" value="1"/>
</dbReference>
<comment type="function">
    <text evidence="8">Catalyzes the phospholipid dependent N-acylation of the N-terminal cysteine of apolipoprotein, the last step in lipoprotein maturation.</text>
</comment>
<feature type="transmembrane region" description="Helical" evidence="8">
    <location>
        <begin position="37"/>
        <end position="56"/>
    </location>
</feature>
<feature type="transmembrane region" description="Helical" evidence="8">
    <location>
        <begin position="111"/>
        <end position="131"/>
    </location>
</feature>
<dbReference type="Pfam" id="PF20154">
    <property type="entry name" value="LNT_N"/>
    <property type="match status" value="1"/>
</dbReference>
<dbReference type="PROSITE" id="PS50263">
    <property type="entry name" value="CN_HYDROLASE"/>
    <property type="match status" value="1"/>
</dbReference>
<comment type="pathway">
    <text evidence="8">Protein modification; lipoprotein biosynthesis (N-acyl transfer).</text>
</comment>
<evidence type="ECO:0000256" key="8">
    <source>
        <dbReference type="HAMAP-Rule" id="MF_01148"/>
    </source>
</evidence>
<feature type="transmembrane region" description="Helical" evidence="8">
    <location>
        <begin position="143"/>
        <end position="159"/>
    </location>
</feature>
<feature type="region of interest" description="Disordered" evidence="9">
    <location>
        <begin position="1"/>
        <end position="26"/>
    </location>
</feature>
<dbReference type="KEGG" id="sna:Snas_3946"/>
<evidence type="ECO:0000256" key="4">
    <source>
        <dbReference type="ARBA" id="ARBA00022692"/>
    </source>
</evidence>
<evidence type="ECO:0000313" key="11">
    <source>
        <dbReference type="EMBL" id="ADD43598.1"/>
    </source>
</evidence>
<feature type="compositionally biased region" description="Low complexity" evidence="9">
    <location>
        <begin position="1"/>
        <end position="12"/>
    </location>
</feature>
<dbReference type="SUPFAM" id="SSF56317">
    <property type="entry name" value="Carbon-nitrogen hydrolase"/>
    <property type="match status" value="1"/>
</dbReference>
<dbReference type="InterPro" id="IPR004563">
    <property type="entry name" value="Apolipo_AcylTrfase"/>
</dbReference>
<feature type="transmembrane region" description="Helical" evidence="8">
    <location>
        <begin position="264"/>
        <end position="287"/>
    </location>
</feature>
<dbReference type="InterPro" id="IPR036526">
    <property type="entry name" value="C-N_Hydrolase_sf"/>
</dbReference>
<comment type="catalytic activity">
    <reaction evidence="8">
        <text>N-terminal S-1,2-diacyl-sn-glyceryl-L-cysteinyl-[lipoprotein] + a glycerophospholipid = N-acyl-S-1,2-diacyl-sn-glyceryl-L-cysteinyl-[lipoprotein] + a 2-acyl-sn-glycero-3-phospholipid + H(+)</text>
        <dbReference type="Rhea" id="RHEA:48228"/>
        <dbReference type="Rhea" id="RHEA-COMP:14681"/>
        <dbReference type="Rhea" id="RHEA-COMP:14684"/>
        <dbReference type="ChEBI" id="CHEBI:15378"/>
        <dbReference type="ChEBI" id="CHEBI:136912"/>
        <dbReference type="ChEBI" id="CHEBI:140656"/>
        <dbReference type="ChEBI" id="CHEBI:140657"/>
        <dbReference type="ChEBI" id="CHEBI:140660"/>
        <dbReference type="EC" id="2.3.1.269"/>
    </reaction>
</comment>
<proteinExistence type="inferred from homology"/>
<dbReference type="UniPathway" id="UPA00666"/>
<keyword evidence="11" id="KW-0449">Lipoprotein</keyword>
<dbReference type="PANTHER" id="PTHR38686:SF1">
    <property type="entry name" value="APOLIPOPROTEIN N-ACYLTRANSFERASE"/>
    <property type="match status" value="1"/>
</dbReference>
<evidence type="ECO:0000259" key="10">
    <source>
        <dbReference type="PROSITE" id="PS50263"/>
    </source>
</evidence>
<dbReference type="EMBL" id="CP001778">
    <property type="protein sequence ID" value="ADD43598.1"/>
    <property type="molecule type" value="Genomic_DNA"/>
</dbReference>
<dbReference type="HOGENOM" id="CLU_019563_0_1_11"/>
<keyword evidence="7 8" id="KW-0012">Acyltransferase</keyword>
<dbReference type="HAMAP" id="MF_01148">
    <property type="entry name" value="Lnt"/>
    <property type="match status" value="1"/>
</dbReference>
<dbReference type="InterPro" id="IPR045378">
    <property type="entry name" value="LNT_N"/>
</dbReference>
<dbReference type="InterPro" id="IPR003010">
    <property type="entry name" value="C-N_Hydrolase"/>
</dbReference>
<keyword evidence="2 8" id="KW-1003">Cell membrane</keyword>
<keyword evidence="4 8" id="KW-0812">Transmembrane</keyword>
<keyword evidence="5 8" id="KW-1133">Transmembrane helix</keyword>
<evidence type="ECO:0000313" key="12">
    <source>
        <dbReference type="Proteomes" id="UP000000844"/>
    </source>
</evidence>
<name>D3PZR1_STANL</name>
<feature type="domain" description="CN hydrolase" evidence="10">
    <location>
        <begin position="296"/>
        <end position="555"/>
    </location>
</feature>
<keyword evidence="6 8" id="KW-0472">Membrane</keyword>